<dbReference type="Pfam" id="PF00392">
    <property type="entry name" value="GntR"/>
    <property type="match status" value="1"/>
</dbReference>
<keyword evidence="5" id="KW-0804">Transcription</keyword>
<dbReference type="InterPro" id="IPR000524">
    <property type="entry name" value="Tscrpt_reg_HTH_GntR"/>
</dbReference>
<name>A0A1I2S6V3_9GAMM</name>
<organism evidence="11 12">
    <name type="scientific">Neptunomonas qingdaonensis</name>
    <dbReference type="NCBI Taxonomy" id="1045558"/>
    <lineage>
        <taxon>Bacteria</taxon>
        <taxon>Pseudomonadati</taxon>
        <taxon>Pseudomonadota</taxon>
        <taxon>Gammaproteobacteria</taxon>
        <taxon>Oceanospirillales</taxon>
        <taxon>Oceanospirillaceae</taxon>
        <taxon>Neptunomonas</taxon>
    </lineage>
</organism>
<dbReference type="InterPro" id="IPR036390">
    <property type="entry name" value="WH_DNA-bd_sf"/>
</dbReference>
<dbReference type="SUPFAM" id="SSF46785">
    <property type="entry name" value="Winged helix' DNA-binding domain"/>
    <property type="match status" value="1"/>
</dbReference>
<feature type="domain" description="HTH gntR-type" evidence="10">
    <location>
        <begin position="5"/>
        <end position="73"/>
    </location>
</feature>
<sequence>MSSKIPRYQQIKNFILDAIEKGDYLPHSQIPTEHALADQFAVSRMTVNKAIRDLVQVGLLIRTAGQGTYVTDLKAESPLQNINNIADEVRSRGRQYHSVVIRLEEQTAREWVAVQLGVRVGTLVFHSLIVHYEDKMPLQLEERYINPDWAPEYLAQDFTQCTPNEYLNQHCPLTDVEHIVEAIMPDASVAELLDIKSTEPCLLLQRRTWSQQHLISFAQLTHPGSRYKLRSQVHL</sequence>
<dbReference type="RefSeq" id="WP_090728267.1">
    <property type="nucleotide sequence ID" value="NZ_FOOU01000007.1"/>
</dbReference>
<evidence type="ECO:0000256" key="9">
    <source>
        <dbReference type="NCBIfam" id="TIGR02018"/>
    </source>
</evidence>
<evidence type="ECO:0000256" key="8">
    <source>
        <dbReference type="ARBA" id="ARBA00071620"/>
    </source>
</evidence>
<dbReference type="InterPro" id="IPR050679">
    <property type="entry name" value="Bact_HTH_transcr_reg"/>
</dbReference>
<dbReference type="InterPro" id="IPR011663">
    <property type="entry name" value="UTRA"/>
</dbReference>
<dbReference type="GO" id="GO:0045892">
    <property type="term" value="P:negative regulation of DNA-templated transcription"/>
    <property type="evidence" value="ECO:0007669"/>
    <property type="project" value="UniProtKB-UniRule"/>
</dbReference>
<keyword evidence="2" id="KW-0369">Histidine metabolism</keyword>
<dbReference type="Gene3D" id="3.40.1410.10">
    <property type="entry name" value="Chorismate lyase-like"/>
    <property type="match status" value="1"/>
</dbReference>
<protein>
    <recommendedName>
        <fullName evidence="8 9">Histidine utilization repressor</fullName>
    </recommendedName>
</protein>
<dbReference type="PANTHER" id="PTHR44846">
    <property type="entry name" value="MANNOSYL-D-GLYCERATE TRANSPORT/METABOLISM SYSTEM REPRESSOR MNGR-RELATED"/>
    <property type="match status" value="1"/>
</dbReference>
<dbReference type="GO" id="GO:0003700">
    <property type="term" value="F:DNA-binding transcription factor activity"/>
    <property type="evidence" value="ECO:0007669"/>
    <property type="project" value="UniProtKB-UniRule"/>
</dbReference>
<dbReference type="FunFam" id="1.10.10.10:FF:000079">
    <property type="entry name" value="GntR family transcriptional regulator"/>
    <property type="match status" value="1"/>
</dbReference>
<dbReference type="PRINTS" id="PR00035">
    <property type="entry name" value="HTHGNTR"/>
</dbReference>
<dbReference type="GO" id="GO:0003677">
    <property type="term" value="F:DNA binding"/>
    <property type="evidence" value="ECO:0007669"/>
    <property type="project" value="UniProtKB-UniRule"/>
</dbReference>
<evidence type="ECO:0000256" key="6">
    <source>
        <dbReference type="ARBA" id="ARBA00058362"/>
    </source>
</evidence>
<dbReference type="Proteomes" id="UP000198623">
    <property type="component" value="Unassembled WGS sequence"/>
</dbReference>
<dbReference type="Gene3D" id="1.10.10.10">
    <property type="entry name" value="Winged helix-like DNA-binding domain superfamily/Winged helix DNA-binding domain"/>
    <property type="match status" value="1"/>
</dbReference>
<dbReference type="AlphaFoldDB" id="A0A1I2S6V3"/>
<evidence type="ECO:0000256" key="1">
    <source>
        <dbReference type="ARBA" id="ARBA00022491"/>
    </source>
</evidence>
<evidence type="ECO:0000256" key="5">
    <source>
        <dbReference type="ARBA" id="ARBA00023163"/>
    </source>
</evidence>
<evidence type="ECO:0000256" key="2">
    <source>
        <dbReference type="ARBA" id="ARBA00022808"/>
    </source>
</evidence>
<dbReference type="InterPro" id="IPR028978">
    <property type="entry name" value="Chorismate_lyase_/UTRA_dom_sf"/>
</dbReference>
<dbReference type="PROSITE" id="PS50949">
    <property type="entry name" value="HTH_GNTR"/>
    <property type="match status" value="1"/>
</dbReference>
<proteinExistence type="predicted"/>
<dbReference type="GO" id="GO:0006547">
    <property type="term" value="P:L-histidine metabolic process"/>
    <property type="evidence" value="ECO:0007669"/>
    <property type="project" value="UniProtKB-UniRule"/>
</dbReference>
<dbReference type="EMBL" id="FOOU01000007">
    <property type="protein sequence ID" value="SFG46607.1"/>
    <property type="molecule type" value="Genomic_DNA"/>
</dbReference>
<evidence type="ECO:0000256" key="4">
    <source>
        <dbReference type="ARBA" id="ARBA00023125"/>
    </source>
</evidence>
<keyword evidence="12" id="KW-1185">Reference proteome</keyword>
<dbReference type="SMART" id="SM00345">
    <property type="entry name" value="HTH_GNTR"/>
    <property type="match status" value="1"/>
</dbReference>
<keyword evidence="4" id="KW-0238">DNA-binding</keyword>
<dbReference type="InterPro" id="IPR036388">
    <property type="entry name" value="WH-like_DNA-bd_sf"/>
</dbReference>
<comment type="function">
    <text evidence="6">Repressor which binds to the hutP region in the histidine utilization (hut) operon. It blocks the expression of all the hut genes in the absence of inducer.</text>
</comment>
<keyword evidence="1" id="KW-0678">Repressor</keyword>
<dbReference type="Pfam" id="PF07702">
    <property type="entry name" value="UTRA"/>
    <property type="match status" value="1"/>
</dbReference>
<dbReference type="PANTHER" id="PTHR44846:SF16">
    <property type="entry name" value="TRANSCRIPTIONAL REGULATOR PHNF-RELATED"/>
    <property type="match status" value="1"/>
</dbReference>
<dbReference type="SMART" id="SM00866">
    <property type="entry name" value="UTRA"/>
    <property type="match status" value="1"/>
</dbReference>
<reference evidence="12" key="1">
    <citation type="submission" date="2016-10" db="EMBL/GenBank/DDBJ databases">
        <authorList>
            <person name="Varghese N."/>
            <person name="Submissions S."/>
        </authorList>
    </citation>
    <scope>NUCLEOTIDE SEQUENCE [LARGE SCALE GENOMIC DNA]</scope>
    <source>
        <strain evidence="12">CGMCC 1.10971</strain>
    </source>
</reference>
<comment type="pathway">
    <text evidence="7">Amino-acid degradation; L-histidine degradation into L-glutamate [regulation].</text>
</comment>
<keyword evidence="3" id="KW-0805">Transcription regulation</keyword>
<dbReference type="SUPFAM" id="SSF64288">
    <property type="entry name" value="Chorismate lyase-like"/>
    <property type="match status" value="1"/>
</dbReference>
<gene>
    <name evidence="11" type="ORF">SAMN05216175_10766</name>
</gene>
<evidence type="ECO:0000256" key="3">
    <source>
        <dbReference type="ARBA" id="ARBA00023015"/>
    </source>
</evidence>
<evidence type="ECO:0000313" key="11">
    <source>
        <dbReference type="EMBL" id="SFG46607.1"/>
    </source>
</evidence>
<accession>A0A1I2S6V3</accession>
<dbReference type="InterPro" id="IPR010248">
    <property type="entry name" value="His_ut_repres"/>
</dbReference>
<dbReference type="STRING" id="1045558.SAMN05216175_10766"/>
<dbReference type="CDD" id="cd07377">
    <property type="entry name" value="WHTH_GntR"/>
    <property type="match status" value="1"/>
</dbReference>
<evidence type="ECO:0000313" key="12">
    <source>
        <dbReference type="Proteomes" id="UP000198623"/>
    </source>
</evidence>
<evidence type="ECO:0000256" key="7">
    <source>
        <dbReference type="ARBA" id="ARBA00060686"/>
    </source>
</evidence>
<dbReference type="OrthoDB" id="9808698at2"/>
<dbReference type="NCBIfam" id="TIGR02018">
    <property type="entry name" value="his_ut_repres"/>
    <property type="match status" value="1"/>
</dbReference>
<dbReference type="FunFam" id="3.40.1410.10:FF:000004">
    <property type="entry name" value="Histidine utilization repressor"/>
    <property type="match status" value="1"/>
</dbReference>
<evidence type="ECO:0000259" key="10">
    <source>
        <dbReference type="PROSITE" id="PS50949"/>
    </source>
</evidence>